<dbReference type="PROSITE" id="PS00028">
    <property type="entry name" value="ZINC_FINGER_C2H2_1"/>
    <property type="match status" value="1"/>
</dbReference>
<gene>
    <name evidence="4" type="ORF">HMPREF1541_04961</name>
</gene>
<dbReference type="OrthoDB" id="18440at2759"/>
<evidence type="ECO:0000313" key="5">
    <source>
        <dbReference type="Proteomes" id="UP000030752"/>
    </source>
</evidence>
<proteinExistence type="predicted"/>
<organism evidence="4 5">
    <name type="scientific">Cyphellophora europaea (strain CBS 101466)</name>
    <name type="common">Phialophora europaea</name>
    <dbReference type="NCBI Taxonomy" id="1220924"/>
    <lineage>
        <taxon>Eukaryota</taxon>
        <taxon>Fungi</taxon>
        <taxon>Dikarya</taxon>
        <taxon>Ascomycota</taxon>
        <taxon>Pezizomycotina</taxon>
        <taxon>Eurotiomycetes</taxon>
        <taxon>Chaetothyriomycetidae</taxon>
        <taxon>Chaetothyriales</taxon>
        <taxon>Cyphellophoraceae</taxon>
        <taxon>Cyphellophora</taxon>
    </lineage>
</organism>
<dbReference type="Proteomes" id="UP000030752">
    <property type="component" value="Unassembled WGS sequence"/>
</dbReference>
<feature type="compositionally biased region" description="Polar residues" evidence="2">
    <location>
        <begin position="8"/>
        <end position="21"/>
    </location>
</feature>
<protein>
    <recommendedName>
        <fullName evidence="3">C2H2-type domain-containing protein</fullName>
    </recommendedName>
</protein>
<feature type="domain" description="C2H2-type" evidence="3">
    <location>
        <begin position="78"/>
        <end position="106"/>
    </location>
</feature>
<dbReference type="GO" id="GO:0008270">
    <property type="term" value="F:zinc ion binding"/>
    <property type="evidence" value="ECO:0007669"/>
    <property type="project" value="UniProtKB-KW"/>
</dbReference>
<dbReference type="eggNOG" id="KOG4173">
    <property type="taxonomic scope" value="Eukaryota"/>
</dbReference>
<dbReference type="EMBL" id="KB822720">
    <property type="protein sequence ID" value="ETN40682.1"/>
    <property type="molecule type" value="Genomic_DNA"/>
</dbReference>
<dbReference type="InParanoid" id="W2RW56"/>
<dbReference type="HOGENOM" id="CLU_055660_1_0_1"/>
<reference evidence="4 5" key="1">
    <citation type="submission" date="2013-03" db="EMBL/GenBank/DDBJ databases">
        <title>The Genome Sequence of Phialophora europaea CBS 101466.</title>
        <authorList>
            <consortium name="The Broad Institute Genomics Platform"/>
            <person name="Cuomo C."/>
            <person name="de Hoog S."/>
            <person name="Gorbushina A."/>
            <person name="Walker B."/>
            <person name="Young S.K."/>
            <person name="Zeng Q."/>
            <person name="Gargeya S."/>
            <person name="Fitzgerald M."/>
            <person name="Haas B."/>
            <person name="Abouelleil A."/>
            <person name="Allen A.W."/>
            <person name="Alvarado L."/>
            <person name="Arachchi H.M."/>
            <person name="Berlin A.M."/>
            <person name="Chapman S.B."/>
            <person name="Gainer-Dewar J."/>
            <person name="Goldberg J."/>
            <person name="Griggs A."/>
            <person name="Gujja S."/>
            <person name="Hansen M."/>
            <person name="Howarth C."/>
            <person name="Imamovic A."/>
            <person name="Ireland A."/>
            <person name="Larimer J."/>
            <person name="McCowan C."/>
            <person name="Murphy C."/>
            <person name="Pearson M."/>
            <person name="Poon T.W."/>
            <person name="Priest M."/>
            <person name="Roberts A."/>
            <person name="Saif S."/>
            <person name="Shea T."/>
            <person name="Sisk P."/>
            <person name="Sykes S."/>
            <person name="Wortman J."/>
            <person name="Nusbaum C."/>
            <person name="Birren B."/>
        </authorList>
    </citation>
    <scope>NUCLEOTIDE SEQUENCE [LARGE SCALE GENOMIC DNA]</scope>
    <source>
        <strain evidence="4 5">CBS 101466</strain>
    </source>
</reference>
<dbReference type="AlphaFoldDB" id="W2RW56"/>
<feature type="compositionally biased region" description="Polar residues" evidence="2">
    <location>
        <begin position="213"/>
        <end position="224"/>
    </location>
</feature>
<dbReference type="PROSITE" id="PS50157">
    <property type="entry name" value="ZINC_FINGER_C2H2_2"/>
    <property type="match status" value="1"/>
</dbReference>
<feature type="compositionally biased region" description="Polar residues" evidence="2">
    <location>
        <begin position="190"/>
        <end position="207"/>
    </location>
</feature>
<accession>W2RW56</accession>
<keyword evidence="1" id="KW-0479">Metal-binding</keyword>
<dbReference type="VEuPathDB" id="FungiDB:HMPREF1541_04961"/>
<evidence type="ECO:0000256" key="1">
    <source>
        <dbReference type="PROSITE-ProRule" id="PRU00042"/>
    </source>
</evidence>
<keyword evidence="1" id="KW-0863">Zinc-finger</keyword>
<evidence type="ECO:0000259" key="3">
    <source>
        <dbReference type="PROSITE" id="PS50157"/>
    </source>
</evidence>
<dbReference type="PANTHER" id="PTHR21354:SF0">
    <property type="entry name" value="ZINC FINGER PROTEIN 511"/>
    <property type="match status" value="1"/>
</dbReference>
<feature type="region of interest" description="Disordered" evidence="2">
    <location>
        <begin position="165"/>
        <end position="256"/>
    </location>
</feature>
<evidence type="ECO:0000256" key="2">
    <source>
        <dbReference type="SAM" id="MobiDB-lite"/>
    </source>
</evidence>
<dbReference type="PANTHER" id="PTHR21354">
    <property type="entry name" value="ZINC FINGER PROTEIN 511"/>
    <property type="match status" value="1"/>
</dbReference>
<sequence>MSKRSREASFSPSADSHSTSTPEDDEHETLRPVKISAMTDFEAHSLSAMQCSLPPHRQALDFPSIKAFELHYIKDHSNRCSSCDKNFPSAHFLSLHIDESHNSLRAEMQAKGEKTYACFVEDCEKKCSTPQKRRLHLVDKHLFPKSYNFRVVNQGIDKRTSMLTENKPHRRRVSTADAPADRVTRHRRASSQLLENTTKDGTAQSASPAGGSQIRTSPPLSLQSAGGEMDGLANSMSSLKFVPNSVRKQAAKKNGA</sequence>
<dbReference type="InterPro" id="IPR013087">
    <property type="entry name" value="Znf_C2H2_type"/>
</dbReference>
<feature type="region of interest" description="Disordered" evidence="2">
    <location>
        <begin position="1"/>
        <end position="31"/>
    </location>
</feature>
<keyword evidence="5" id="KW-1185">Reference proteome</keyword>
<dbReference type="InterPro" id="IPR039258">
    <property type="entry name" value="ZNF511"/>
</dbReference>
<dbReference type="RefSeq" id="XP_008717525.1">
    <property type="nucleotide sequence ID" value="XM_008719303.1"/>
</dbReference>
<dbReference type="SMART" id="SM00355">
    <property type="entry name" value="ZnF_C2H2"/>
    <property type="match status" value="2"/>
</dbReference>
<dbReference type="GeneID" id="19972300"/>
<keyword evidence="1" id="KW-0862">Zinc</keyword>
<name>W2RW56_CYPE1</name>
<evidence type="ECO:0000313" key="4">
    <source>
        <dbReference type="EMBL" id="ETN40682.1"/>
    </source>
</evidence>